<feature type="compositionally biased region" description="Low complexity" evidence="1">
    <location>
        <begin position="129"/>
        <end position="152"/>
    </location>
</feature>
<evidence type="ECO:0000313" key="3">
    <source>
        <dbReference type="EMBL" id="JAT29330.1"/>
    </source>
</evidence>
<organism evidence="3">
    <name type="scientific">Graphocephala atropunctata</name>
    <dbReference type="NCBI Taxonomy" id="36148"/>
    <lineage>
        <taxon>Eukaryota</taxon>
        <taxon>Metazoa</taxon>
        <taxon>Ecdysozoa</taxon>
        <taxon>Arthropoda</taxon>
        <taxon>Hexapoda</taxon>
        <taxon>Insecta</taxon>
        <taxon>Pterygota</taxon>
        <taxon>Neoptera</taxon>
        <taxon>Paraneoptera</taxon>
        <taxon>Hemiptera</taxon>
        <taxon>Auchenorrhyncha</taxon>
        <taxon>Membracoidea</taxon>
        <taxon>Cicadellidae</taxon>
        <taxon>Cicadellinae</taxon>
        <taxon>Cicadellini</taxon>
        <taxon>Graphocephala</taxon>
    </lineage>
</organism>
<gene>
    <name evidence="2" type="ORF">g.26952</name>
    <name evidence="3" type="ORF">g.26953</name>
</gene>
<evidence type="ECO:0000313" key="2">
    <source>
        <dbReference type="EMBL" id="JAT23254.1"/>
    </source>
</evidence>
<evidence type="ECO:0000256" key="1">
    <source>
        <dbReference type="SAM" id="MobiDB-lite"/>
    </source>
</evidence>
<sequence>VNVASTTQKCGAMRYLVWCVLAVFLSVQGSSGLFGKELKILTGPATTTEHQPLVFPEEDFTPRRGLGRLIPNLGINVLYQNPIPDKKTSQKTFDKSKLEGTDPYKSMQQKPYSMDELEGRQADDEIISTTLTNDLSTDSTESTSTTAAPATTKKIPVPVGGDDGRAVIDAPLRECESGSQRDASGKCRKKFK</sequence>
<feature type="compositionally biased region" description="Basic and acidic residues" evidence="1">
    <location>
        <begin position="86"/>
        <end position="102"/>
    </location>
</feature>
<proteinExistence type="predicted"/>
<name>A0A1B6M0A9_9HEMI</name>
<feature type="region of interest" description="Disordered" evidence="1">
    <location>
        <begin position="129"/>
        <end position="168"/>
    </location>
</feature>
<feature type="non-terminal residue" evidence="3">
    <location>
        <position position="1"/>
    </location>
</feature>
<reference evidence="3" key="1">
    <citation type="submission" date="2015-11" db="EMBL/GenBank/DDBJ databases">
        <title>De novo transcriptome assembly of four potential Pierce s Disease insect vectors from Arizona vineyards.</title>
        <authorList>
            <person name="Tassone E.E."/>
        </authorList>
    </citation>
    <scope>NUCLEOTIDE SEQUENCE</scope>
</reference>
<dbReference type="EMBL" id="GEBQ01016723">
    <property type="protein sequence ID" value="JAT23254.1"/>
    <property type="molecule type" value="Transcribed_RNA"/>
</dbReference>
<protein>
    <submittedName>
        <fullName evidence="3">Uncharacterized protein</fullName>
    </submittedName>
</protein>
<feature type="region of interest" description="Disordered" evidence="1">
    <location>
        <begin position="86"/>
        <end position="109"/>
    </location>
</feature>
<dbReference type="AlphaFoldDB" id="A0A1B6M0A9"/>
<accession>A0A1B6M0A9</accession>
<dbReference type="EMBL" id="GEBQ01010647">
    <property type="protein sequence ID" value="JAT29330.1"/>
    <property type="molecule type" value="Transcribed_RNA"/>
</dbReference>
<feature type="region of interest" description="Disordered" evidence="1">
    <location>
        <begin position="173"/>
        <end position="192"/>
    </location>
</feature>